<protein>
    <recommendedName>
        <fullName evidence="3">Transposase</fullName>
    </recommendedName>
</protein>
<evidence type="ECO:0000313" key="2">
    <source>
        <dbReference type="Proteomes" id="UP001180845"/>
    </source>
</evidence>
<name>A0AAE3ZGW5_9ACTN</name>
<proteinExistence type="predicted"/>
<keyword evidence="2" id="KW-1185">Reference proteome</keyword>
<evidence type="ECO:0008006" key="3">
    <source>
        <dbReference type="Google" id="ProtNLM"/>
    </source>
</evidence>
<dbReference type="AlphaFoldDB" id="A0AAE3ZGW5"/>
<sequence>MLGWWPVVPAETWRKIAVAPEGVFQKWVRVCDDHGVARGDLSDAQWAKLDPLLPVGVKSGRPPKRSKRQLIDGIRWRGRPRTRPARVIAGKAYSARANRTYLR</sequence>
<reference evidence="1" key="1">
    <citation type="submission" date="2023-07" db="EMBL/GenBank/DDBJ databases">
        <title>Sequencing the genomes of 1000 actinobacteria strains.</title>
        <authorList>
            <person name="Klenk H.-P."/>
        </authorList>
    </citation>
    <scope>NUCLEOTIDE SEQUENCE</scope>
    <source>
        <strain evidence="1">DSM 45977</strain>
    </source>
</reference>
<gene>
    <name evidence="1" type="ORF">JOF55_003857</name>
</gene>
<organism evidence="1 2">
    <name type="scientific">Haloactinomyces albus</name>
    <dbReference type="NCBI Taxonomy" id="1352928"/>
    <lineage>
        <taxon>Bacteria</taxon>
        <taxon>Bacillati</taxon>
        <taxon>Actinomycetota</taxon>
        <taxon>Actinomycetes</taxon>
        <taxon>Actinopolysporales</taxon>
        <taxon>Actinopolysporaceae</taxon>
        <taxon>Haloactinomyces</taxon>
    </lineage>
</organism>
<dbReference type="Proteomes" id="UP001180845">
    <property type="component" value="Unassembled WGS sequence"/>
</dbReference>
<evidence type="ECO:0000313" key="1">
    <source>
        <dbReference type="EMBL" id="MDR7303676.1"/>
    </source>
</evidence>
<comment type="caution">
    <text evidence="1">The sequence shown here is derived from an EMBL/GenBank/DDBJ whole genome shotgun (WGS) entry which is preliminary data.</text>
</comment>
<dbReference type="EMBL" id="JAVDXW010000001">
    <property type="protein sequence ID" value="MDR7303676.1"/>
    <property type="molecule type" value="Genomic_DNA"/>
</dbReference>
<accession>A0AAE3ZGW5</accession>